<evidence type="ECO:0000313" key="3">
    <source>
        <dbReference type="EMBL" id="WGX77398.1"/>
    </source>
</evidence>
<keyword evidence="1" id="KW-0812">Transmembrane</keyword>
<dbReference type="InterPro" id="IPR035901">
    <property type="entry name" value="GIY-YIG_endonuc_sf"/>
</dbReference>
<feature type="domain" description="GIY-YIG" evidence="2">
    <location>
        <begin position="5"/>
        <end position="84"/>
    </location>
</feature>
<keyword evidence="4" id="KW-1185">Reference proteome</keyword>
<dbReference type="Proteomes" id="UP001239169">
    <property type="component" value="Plasmid unnamed1"/>
</dbReference>
<dbReference type="InterPro" id="IPR047296">
    <property type="entry name" value="GIY-YIG_UvrC_Cho"/>
</dbReference>
<keyword evidence="1" id="KW-0472">Membrane</keyword>
<proteinExistence type="predicted"/>
<dbReference type="InterPro" id="IPR000305">
    <property type="entry name" value="GIY-YIG_endonuc"/>
</dbReference>
<dbReference type="PANTHER" id="PTHR30562">
    <property type="entry name" value="UVRC/OXIDOREDUCTASE"/>
    <property type="match status" value="1"/>
</dbReference>
<keyword evidence="3" id="KW-0378">Hydrolase</keyword>
<protein>
    <submittedName>
        <fullName evidence="3">Nucleotide excision repair endonuclease</fullName>
    </submittedName>
</protein>
<evidence type="ECO:0000256" key="1">
    <source>
        <dbReference type="SAM" id="Phobius"/>
    </source>
</evidence>
<keyword evidence="1" id="KW-1133">Transmembrane helix</keyword>
<keyword evidence="3" id="KW-0540">Nuclease</keyword>
<evidence type="ECO:0000313" key="4">
    <source>
        <dbReference type="Proteomes" id="UP001239169"/>
    </source>
</evidence>
<dbReference type="Gene3D" id="3.40.1440.10">
    <property type="entry name" value="GIY-YIG endonuclease"/>
    <property type="match status" value="1"/>
</dbReference>
<sequence length="147" mass="17691">MFFAKSYIYRFLDANEKIIYVGKTNNLDRRYTQHFSKKGHLPRDCYNSVWKIEYIKTDTELNALLLETYYINKYRPQYNKLNKTYKATSTENVNLKEIKDNWKVYKIVNPLLNTNKQEGRRLTLKENIVFYSLTLISLAIFTVIYCK</sequence>
<evidence type="ECO:0000259" key="2">
    <source>
        <dbReference type="SMART" id="SM00465"/>
    </source>
</evidence>
<dbReference type="GO" id="GO:0004519">
    <property type="term" value="F:endonuclease activity"/>
    <property type="evidence" value="ECO:0007669"/>
    <property type="project" value="UniProtKB-KW"/>
</dbReference>
<dbReference type="EMBL" id="CP124686">
    <property type="protein sequence ID" value="WGX77398.1"/>
    <property type="molecule type" value="Genomic_DNA"/>
</dbReference>
<dbReference type="SUPFAM" id="SSF82771">
    <property type="entry name" value="GIY-YIG endonuclease"/>
    <property type="match status" value="1"/>
</dbReference>
<keyword evidence="3" id="KW-0255">Endonuclease</keyword>
<dbReference type="SMART" id="SM00465">
    <property type="entry name" value="GIYc"/>
    <property type="match status" value="1"/>
</dbReference>
<gene>
    <name evidence="3" type="ORF">QJS64_19210</name>
</gene>
<dbReference type="PANTHER" id="PTHR30562:SF1">
    <property type="entry name" value="UVRABC SYSTEM PROTEIN C"/>
    <property type="match status" value="1"/>
</dbReference>
<accession>A0ABY8R7Z1</accession>
<geneLocation type="plasmid" evidence="3 4">
    <name>unnamed1</name>
</geneLocation>
<reference evidence="3 4" key="1">
    <citation type="submission" date="2023-04" db="EMBL/GenBank/DDBJ databases">
        <title>Bacteria Genome Submission.</title>
        <authorList>
            <person name="Isaac P."/>
        </authorList>
    </citation>
    <scope>NUCLEOTIDE SEQUENCE [LARGE SCALE GENOMIC DNA]</scope>
    <source>
        <strain evidence="3 4">SampleS7P1</strain>
        <plasmid evidence="3 4">unnamed1</plasmid>
    </source>
</reference>
<keyword evidence="3" id="KW-0614">Plasmid</keyword>
<feature type="transmembrane region" description="Helical" evidence="1">
    <location>
        <begin position="128"/>
        <end position="145"/>
    </location>
</feature>
<name>A0ABY8R7Z1_PARBF</name>
<dbReference type="Pfam" id="PF01541">
    <property type="entry name" value="GIY-YIG"/>
    <property type="match status" value="1"/>
</dbReference>
<dbReference type="InterPro" id="IPR050066">
    <property type="entry name" value="UvrABC_protein_C"/>
</dbReference>
<organism evidence="3 4">
    <name type="scientific">Paraclostridium bifermentans</name>
    <name type="common">Clostridium bifermentans</name>
    <dbReference type="NCBI Taxonomy" id="1490"/>
    <lineage>
        <taxon>Bacteria</taxon>
        <taxon>Bacillati</taxon>
        <taxon>Bacillota</taxon>
        <taxon>Clostridia</taxon>
        <taxon>Peptostreptococcales</taxon>
        <taxon>Peptostreptococcaceae</taxon>
        <taxon>Paraclostridium</taxon>
    </lineage>
</organism>
<dbReference type="CDD" id="cd10434">
    <property type="entry name" value="GIY-YIG_UvrC_Cho"/>
    <property type="match status" value="1"/>
</dbReference>